<keyword evidence="4 5" id="KW-0472">Membrane</keyword>
<feature type="transmembrane region" description="Helical" evidence="5">
    <location>
        <begin position="79"/>
        <end position="97"/>
    </location>
</feature>
<feature type="transmembrane region" description="Helical" evidence="5">
    <location>
        <begin position="7"/>
        <end position="26"/>
    </location>
</feature>
<proteinExistence type="predicted"/>
<evidence type="ECO:0000256" key="1">
    <source>
        <dbReference type="ARBA" id="ARBA00004141"/>
    </source>
</evidence>
<evidence type="ECO:0000256" key="3">
    <source>
        <dbReference type="ARBA" id="ARBA00022989"/>
    </source>
</evidence>
<feature type="transmembrane region" description="Helical" evidence="5">
    <location>
        <begin position="50"/>
        <end position="72"/>
    </location>
</feature>
<keyword evidence="3 5" id="KW-1133">Transmembrane helix</keyword>
<evidence type="ECO:0000256" key="4">
    <source>
        <dbReference type="ARBA" id="ARBA00023136"/>
    </source>
</evidence>
<feature type="transmembrane region" description="Helical" evidence="5">
    <location>
        <begin position="369"/>
        <end position="389"/>
    </location>
</feature>
<keyword evidence="2 5" id="KW-0812">Transmembrane</keyword>
<dbReference type="PANTHER" id="PTHR48021:SF33">
    <property type="entry name" value="AT22075P-RELATED"/>
    <property type="match status" value="1"/>
</dbReference>
<dbReference type="InterPro" id="IPR050549">
    <property type="entry name" value="MFS_Trehalose_Transporter"/>
</dbReference>
<dbReference type="PROSITE" id="PS50850">
    <property type="entry name" value="MFS"/>
    <property type="match status" value="1"/>
</dbReference>
<feature type="domain" description="Major facilitator superfamily (MFS) profile" evidence="6">
    <location>
        <begin position="1"/>
        <end position="424"/>
    </location>
</feature>
<feature type="transmembrane region" description="Helical" evidence="5">
    <location>
        <begin position="333"/>
        <end position="357"/>
    </location>
</feature>
<feature type="transmembrane region" description="Helical" evidence="5">
    <location>
        <begin position="274"/>
        <end position="297"/>
    </location>
</feature>
<evidence type="ECO:0000313" key="7">
    <source>
        <dbReference type="EMBL" id="CAH2057442.1"/>
    </source>
</evidence>
<feature type="transmembrane region" description="Helical" evidence="5">
    <location>
        <begin position="137"/>
        <end position="158"/>
    </location>
</feature>
<reference evidence="7" key="1">
    <citation type="submission" date="2022-03" db="EMBL/GenBank/DDBJ databases">
        <authorList>
            <person name="Martin H S."/>
        </authorList>
    </citation>
    <scope>NUCLEOTIDE SEQUENCE</scope>
</reference>
<keyword evidence="8" id="KW-1185">Reference proteome</keyword>
<feature type="transmembrane region" description="Helical" evidence="5">
    <location>
        <begin position="240"/>
        <end position="262"/>
    </location>
</feature>
<dbReference type="InterPro" id="IPR020846">
    <property type="entry name" value="MFS_dom"/>
</dbReference>
<dbReference type="PROSITE" id="PS00216">
    <property type="entry name" value="SUGAR_TRANSPORT_1"/>
    <property type="match status" value="2"/>
</dbReference>
<dbReference type="SUPFAM" id="SSF103473">
    <property type="entry name" value="MFS general substrate transporter"/>
    <property type="match status" value="1"/>
</dbReference>
<accession>A0ABN8IKF1</accession>
<name>A0ABN8IKF1_9NEOP</name>
<dbReference type="InterPro" id="IPR005829">
    <property type="entry name" value="Sugar_transporter_CS"/>
</dbReference>
<evidence type="ECO:0000259" key="6">
    <source>
        <dbReference type="PROSITE" id="PS50850"/>
    </source>
</evidence>
<evidence type="ECO:0000256" key="2">
    <source>
        <dbReference type="ARBA" id="ARBA00022692"/>
    </source>
</evidence>
<feature type="transmembrane region" description="Helical" evidence="5">
    <location>
        <begin position="164"/>
        <end position="182"/>
    </location>
</feature>
<dbReference type="EMBL" id="OW152836">
    <property type="protein sequence ID" value="CAH2057442.1"/>
    <property type="molecule type" value="Genomic_DNA"/>
</dbReference>
<feature type="transmembrane region" description="Helical" evidence="5">
    <location>
        <begin position="401"/>
        <end position="420"/>
    </location>
</feature>
<gene>
    <name evidence="7" type="ORF">IPOD504_LOCUS10241</name>
</gene>
<sequence>MTIIFQALATGIVSYLCLTMGIMYTWPSSTLVLFSSANTTLDRPMTETEVALLGSLSSISALMSTPFSGYILDKVGRRYSCMLFSLVQVLAWAIVILCYRVEAILTSVFLSGLSGCMFLVVPIYVGELCQESIRGMMTSGAMIFYGIGMLLSYLMGGLLAYETMNYACLTMAVLGMVFLMLIKESPIHLMRKGLEKDAARVIAYYRGAKVNSKVVKEEMQMIRRALNPELDGKSRSSRRALLVSIVLYTAAIFQGLMVVQVYAEPLFAEAVPTISPTVCSVVSAIATVVSGFIAAYLIEWAGRRPLMIYASIASGVCCVILGTQIHVHWGPHWITALFMLLYVVAYTCGAGTVPFVLAAEIFLPEIKSIASMIAVEWCFICSFVVLFIFNPLVTAIGLGPVFYFFATACFLSAVFSIFFVPETKGLTVDVIQNLFAAKRIEKV</sequence>
<feature type="non-terminal residue" evidence="7">
    <location>
        <position position="1"/>
    </location>
</feature>
<dbReference type="PANTHER" id="PTHR48021">
    <property type="match status" value="1"/>
</dbReference>
<organism evidence="7 8">
    <name type="scientific">Iphiclides podalirius</name>
    <name type="common">scarce swallowtail</name>
    <dbReference type="NCBI Taxonomy" id="110791"/>
    <lineage>
        <taxon>Eukaryota</taxon>
        <taxon>Metazoa</taxon>
        <taxon>Ecdysozoa</taxon>
        <taxon>Arthropoda</taxon>
        <taxon>Hexapoda</taxon>
        <taxon>Insecta</taxon>
        <taxon>Pterygota</taxon>
        <taxon>Neoptera</taxon>
        <taxon>Endopterygota</taxon>
        <taxon>Lepidoptera</taxon>
        <taxon>Glossata</taxon>
        <taxon>Ditrysia</taxon>
        <taxon>Papilionoidea</taxon>
        <taxon>Papilionidae</taxon>
        <taxon>Papilioninae</taxon>
        <taxon>Iphiclides</taxon>
    </lineage>
</organism>
<protein>
    <recommendedName>
        <fullName evidence="6">Major facilitator superfamily (MFS) profile domain-containing protein</fullName>
    </recommendedName>
</protein>
<feature type="transmembrane region" description="Helical" evidence="5">
    <location>
        <begin position="306"/>
        <end position="327"/>
    </location>
</feature>
<dbReference type="InterPro" id="IPR036259">
    <property type="entry name" value="MFS_trans_sf"/>
</dbReference>
<feature type="transmembrane region" description="Helical" evidence="5">
    <location>
        <begin position="103"/>
        <end position="125"/>
    </location>
</feature>
<evidence type="ECO:0000313" key="8">
    <source>
        <dbReference type="Proteomes" id="UP000837857"/>
    </source>
</evidence>
<dbReference type="InterPro" id="IPR005828">
    <property type="entry name" value="MFS_sugar_transport-like"/>
</dbReference>
<dbReference type="Pfam" id="PF00083">
    <property type="entry name" value="Sugar_tr"/>
    <property type="match status" value="1"/>
</dbReference>
<evidence type="ECO:0000256" key="5">
    <source>
        <dbReference type="SAM" id="Phobius"/>
    </source>
</evidence>
<dbReference type="Proteomes" id="UP000837857">
    <property type="component" value="Chromosome 24"/>
</dbReference>
<comment type="subcellular location">
    <subcellularLocation>
        <location evidence="1">Membrane</location>
        <topology evidence="1">Multi-pass membrane protein</topology>
    </subcellularLocation>
</comment>
<dbReference type="Gene3D" id="1.20.1250.20">
    <property type="entry name" value="MFS general substrate transporter like domains"/>
    <property type="match status" value="1"/>
</dbReference>